<dbReference type="EMBL" id="UINC01014651">
    <property type="protein sequence ID" value="SVA62364.1"/>
    <property type="molecule type" value="Genomic_DNA"/>
</dbReference>
<evidence type="ECO:0000256" key="3">
    <source>
        <dbReference type="ARBA" id="ARBA00022730"/>
    </source>
</evidence>
<dbReference type="Gene3D" id="1.20.58.110">
    <property type="entry name" value="Ribosomal protein S20"/>
    <property type="match status" value="1"/>
</dbReference>
<reference evidence="8" key="1">
    <citation type="submission" date="2018-05" db="EMBL/GenBank/DDBJ databases">
        <authorList>
            <person name="Lanie J.A."/>
            <person name="Ng W.-L."/>
            <person name="Kazmierczak K.M."/>
            <person name="Andrzejewski T.M."/>
            <person name="Davidsen T.M."/>
            <person name="Wayne K.J."/>
            <person name="Tettelin H."/>
            <person name="Glass J.I."/>
            <person name="Rusch D."/>
            <person name="Podicherti R."/>
            <person name="Tsui H.-C.T."/>
            <person name="Winkler M.E."/>
        </authorList>
    </citation>
    <scope>NUCLEOTIDE SEQUENCE</scope>
</reference>
<keyword evidence="5" id="KW-0689">Ribosomal protein</keyword>
<dbReference type="PANTHER" id="PTHR33398:SF1">
    <property type="entry name" value="SMALL RIBOSOMAL SUBUNIT PROTEIN BS20C"/>
    <property type="match status" value="1"/>
</dbReference>
<protein>
    <recommendedName>
        <fullName evidence="9">30S ribosomal protein S20</fullName>
    </recommendedName>
</protein>
<keyword evidence="3" id="KW-0699">rRNA-binding</keyword>
<evidence type="ECO:0000256" key="6">
    <source>
        <dbReference type="ARBA" id="ARBA00023274"/>
    </source>
</evidence>
<comment type="function">
    <text evidence="1">Binds directly to 16S ribosomal RNA.</text>
</comment>
<dbReference type="GO" id="GO:0006412">
    <property type="term" value="P:translation"/>
    <property type="evidence" value="ECO:0007669"/>
    <property type="project" value="InterPro"/>
</dbReference>
<evidence type="ECO:0000256" key="7">
    <source>
        <dbReference type="SAM" id="MobiDB-lite"/>
    </source>
</evidence>
<dbReference type="HAMAP" id="MF_00500">
    <property type="entry name" value="Ribosomal_bS20"/>
    <property type="match status" value="1"/>
</dbReference>
<evidence type="ECO:0000256" key="1">
    <source>
        <dbReference type="ARBA" id="ARBA00003134"/>
    </source>
</evidence>
<dbReference type="Pfam" id="PF01649">
    <property type="entry name" value="Ribosomal_S20p"/>
    <property type="match status" value="1"/>
</dbReference>
<dbReference type="InterPro" id="IPR002583">
    <property type="entry name" value="Ribosomal_bS20"/>
</dbReference>
<comment type="similarity">
    <text evidence="2">Belongs to the bacterial ribosomal protein bS20 family.</text>
</comment>
<dbReference type="AlphaFoldDB" id="A0A381XCB8"/>
<dbReference type="GO" id="GO:0003735">
    <property type="term" value="F:structural constituent of ribosome"/>
    <property type="evidence" value="ECO:0007669"/>
    <property type="project" value="InterPro"/>
</dbReference>
<dbReference type="GO" id="GO:0070181">
    <property type="term" value="F:small ribosomal subunit rRNA binding"/>
    <property type="evidence" value="ECO:0007669"/>
    <property type="project" value="TreeGrafter"/>
</dbReference>
<evidence type="ECO:0008006" key="9">
    <source>
        <dbReference type="Google" id="ProtNLM"/>
    </source>
</evidence>
<name>A0A381XCB8_9ZZZZ</name>
<proteinExistence type="inferred from homology"/>
<evidence type="ECO:0000256" key="2">
    <source>
        <dbReference type="ARBA" id="ARBA00007634"/>
    </source>
</evidence>
<evidence type="ECO:0000256" key="4">
    <source>
        <dbReference type="ARBA" id="ARBA00022884"/>
    </source>
</evidence>
<feature type="region of interest" description="Disordered" evidence="7">
    <location>
        <begin position="1"/>
        <end position="31"/>
    </location>
</feature>
<dbReference type="NCBIfam" id="TIGR00029">
    <property type="entry name" value="S20"/>
    <property type="match status" value="1"/>
</dbReference>
<evidence type="ECO:0000313" key="8">
    <source>
        <dbReference type="EMBL" id="SVA62364.1"/>
    </source>
</evidence>
<keyword evidence="4" id="KW-0694">RNA-binding</keyword>
<dbReference type="GO" id="GO:0015935">
    <property type="term" value="C:small ribosomal subunit"/>
    <property type="evidence" value="ECO:0007669"/>
    <property type="project" value="TreeGrafter"/>
</dbReference>
<dbReference type="SUPFAM" id="SSF46992">
    <property type="entry name" value="Ribosomal protein S20"/>
    <property type="match status" value="1"/>
</dbReference>
<accession>A0A381XCB8</accession>
<sequence length="87" mass="9577">MANNSSARKRVRQNERHRQNNVTQKSRMRTAVKKVITAADAGNSKEATAHYSAAQPLIDSLATKGLIHKNKAANLKSKLNKRIKAIG</sequence>
<dbReference type="PANTHER" id="PTHR33398">
    <property type="entry name" value="30S RIBOSOMAL PROTEIN S20"/>
    <property type="match status" value="1"/>
</dbReference>
<organism evidence="8">
    <name type="scientific">marine metagenome</name>
    <dbReference type="NCBI Taxonomy" id="408172"/>
    <lineage>
        <taxon>unclassified sequences</taxon>
        <taxon>metagenomes</taxon>
        <taxon>ecological metagenomes</taxon>
    </lineage>
</organism>
<evidence type="ECO:0000256" key="5">
    <source>
        <dbReference type="ARBA" id="ARBA00022980"/>
    </source>
</evidence>
<keyword evidence="6" id="KW-0687">Ribonucleoprotein</keyword>
<dbReference type="FunFam" id="1.20.58.110:FF:000001">
    <property type="entry name" value="30S ribosomal protein S20"/>
    <property type="match status" value="1"/>
</dbReference>
<dbReference type="InterPro" id="IPR036510">
    <property type="entry name" value="Ribosomal_bS20_sf"/>
</dbReference>
<gene>
    <name evidence="8" type="ORF">METZ01_LOCUS115218</name>
</gene>
<dbReference type="GO" id="GO:0005829">
    <property type="term" value="C:cytosol"/>
    <property type="evidence" value="ECO:0007669"/>
    <property type="project" value="TreeGrafter"/>
</dbReference>